<dbReference type="EC" id="2.7.13.3" evidence="2"/>
<keyword evidence="4" id="KW-0808">Transferase</keyword>
<dbReference type="Gene3D" id="3.30.565.10">
    <property type="entry name" value="Histidine kinase-like ATPase, C-terminal domain"/>
    <property type="match status" value="1"/>
</dbReference>
<feature type="coiled-coil region" evidence="6">
    <location>
        <begin position="413"/>
        <end position="440"/>
    </location>
</feature>
<sequence length="671" mass="77534">MDLSDYILKSLNLSNKNDLTENLLKAIPDFVYVIDFISNEIVYLNHKTEVFANYKADEFLKLDIKIGTTNKTVSGVTLIEQIADLYNDANIGDTRNFHLEFTNQDNKLSIVRNRGTLLKSETAENAFKVIVFAEDITAYIENLRKDLLHQKQLNDAEQLFNYGSWEWVLKNDYVTWSNGLFDIFGYNCNDYPESKMIYGVYNQHIVPEDRRHSKELSLQAIADKSSFYEFEHEIIDTFGNRKLLHVRGKCFLDENGEVNRVLGTSEDITELKKLKNTLKYKIDELSVAYEELKKTKDLFKEAESMMSYGSFDWDVEKDEIQWSDGLKRVYGGINFENLPQKLDYNFYKSCLHEDDLSRVTDIVNQAIIDKCSYAFEHRLFDLDGVEKTVNTRGWVVTNEEGKVIRFIGNTVDITELKIYEKELENKIEELNKSNEQLEQFAYIASHDLQEPLRKIMAFGERLSSKFAGQLPDDGQFYVNRMLDAANRMKILMENLLSYSRASRKIEPVENVALNEVIEMVLSDFEVKIQETEAQIEILPLPTIKGLPTQMQQLFLNLISNALKFVQPNQKPHIKIESFEATKQELKGLNFPLKAKKYHKIVVSDKGIGFDAEYAEKIFIIFQRLHGRAEFEGTGLGLAICKKIIDNHDGYIKAESVLNEGAKFIVYLPNNN</sequence>
<dbReference type="PRINTS" id="PR00344">
    <property type="entry name" value="BCTRLSENSOR"/>
</dbReference>
<dbReference type="Proteomes" id="UP000245489">
    <property type="component" value="Unassembled WGS sequence"/>
</dbReference>
<name>A0A316E433_9BACT</name>
<feature type="domain" description="PAC" evidence="8">
    <location>
        <begin position="373"/>
        <end position="425"/>
    </location>
</feature>
<evidence type="ECO:0000256" key="6">
    <source>
        <dbReference type="SAM" id="Coils"/>
    </source>
</evidence>
<keyword evidence="10" id="KW-1185">Reference proteome</keyword>
<keyword evidence="5" id="KW-0418">Kinase</keyword>
<evidence type="ECO:0000259" key="7">
    <source>
        <dbReference type="PROSITE" id="PS50109"/>
    </source>
</evidence>
<organism evidence="9 10">
    <name type="scientific">Arcicella aurantiaca</name>
    <dbReference type="NCBI Taxonomy" id="591202"/>
    <lineage>
        <taxon>Bacteria</taxon>
        <taxon>Pseudomonadati</taxon>
        <taxon>Bacteroidota</taxon>
        <taxon>Cytophagia</taxon>
        <taxon>Cytophagales</taxon>
        <taxon>Flectobacillaceae</taxon>
        <taxon>Arcicella</taxon>
    </lineage>
</organism>
<dbReference type="Pfam" id="PF00512">
    <property type="entry name" value="HisKA"/>
    <property type="match status" value="1"/>
</dbReference>
<dbReference type="InterPro" id="IPR052162">
    <property type="entry name" value="Sensor_kinase/Photoreceptor"/>
</dbReference>
<dbReference type="EMBL" id="QGGO01000014">
    <property type="protein sequence ID" value="PWK25164.1"/>
    <property type="molecule type" value="Genomic_DNA"/>
</dbReference>
<dbReference type="Gene3D" id="3.30.450.20">
    <property type="entry name" value="PAS domain"/>
    <property type="match status" value="3"/>
</dbReference>
<dbReference type="Pfam" id="PF08447">
    <property type="entry name" value="PAS_3"/>
    <property type="match status" value="2"/>
</dbReference>
<accession>A0A316E433</accession>
<dbReference type="InterPro" id="IPR036890">
    <property type="entry name" value="HATPase_C_sf"/>
</dbReference>
<dbReference type="InterPro" id="IPR003594">
    <property type="entry name" value="HATPase_dom"/>
</dbReference>
<dbReference type="PROSITE" id="PS50109">
    <property type="entry name" value="HIS_KIN"/>
    <property type="match status" value="1"/>
</dbReference>
<proteinExistence type="predicted"/>
<dbReference type="AlphaFoldDB" id="A0A316E433"/>
<dbReference type="GO" id="GO:0000155">
    <property type="term" value="F:phosphorelay sensor kinase activity"/>
    <property type="evidence" value="ECO:0007669"/>
    <property type="project" value="InterPro"/>
</dbReference>
<dbReference type="SUPFAM" id="SSF47384">
    <property type="entry name" value="Homodimeric domain of signal transducing histidine kinase"/>
    <property type="match status" value="1"/>
</dbReference>
<dbReference type="Gene3D" id="1.10.287.130">
    <property type="match status" value="1"/>
</dbReference>
<feature type="coiled-coil region" evidence="6">
    <location>
        <begin position="275"/>
        <end position="302"/>
    </location>
</feature>
<evidence type="ECO:0000256" key="1">
    <source>
        <dbReference type="ARBA" id="ARBA00000085"/>
    </source>
</evidence>
<dbReference type="Pfam" id="PF02518">
    <property type="entry name" value="HATPase_c"/>
    <property type="match status" value="1"/>
</dbReference>
<comment type="caution">
    <text evidence="9">The sequence shown here is derived from an EMBL/GenBank/DDBJ whole genome shotgun (WGS) entry which is preliminary data.</text>
</comment>
<evidence type="ECO:0000259" key="8">
    <source>
        <dbReference type="PROSITE" id="PS50113"/>
    </source>
</evidence>
<feature type="domain" description="PAC" evidence="8">
    <location>
        <begin position="228"/>
        <end position="280"/>
    </location>
</feature>
<dbReference type="InterPro" id="IPR001610">
    <property type="entry name" value="PAC"/>
</dbReference>
<dbReference type="InterPro" id="IPR013655">
    <property type="entry name" value="PAS_fold_3"/>
</dbReference>
<dbReference type="InterPro" id="IPR000700">
    <property type="entry name" value="PAS-assoc_C"/>
</dbReference>
<dbReference type="SMART" id="SM00086">
    <property type="entry name" value="PAC"/>
    <property type="match status" value="2"/>
</dbReference>
<feature type="domain" description="Histidine kinase" evidence="7">
    <location>
        <begin position="443"/>
        <end position="671"/>
    </location>
</feature>
<keyword evidence="6" id="KW-0175">Coiled coil</keyword>
<dbReference type="InterPro" id="IPR005467">
    <property type="entry name" value="His_kinase_dom"/>
</dbReference>
<dbReference type="Gene3D" id="2.10.70.100">
    <property type="match status" value="2"/>
</dbReference>
<dbReference type="SUPFAM" id="SSF55785">
    <property type="entry name" value="PYP-like sensor domain (PAS domain)"/>
    <property type="match status" value="2"/>
</dbReference>
<evidence type="ECO:0000256" key="4">
    <source>
        <dbReference type="ARBA" id="ARBA00022679"/>
    </source>
</evidence>
<dbReference type="CDD" id="cd00082">
    <property type="entry name" value="HisKA"/>
    <property type="match status" value="1"/>
</dbReference>
<dbReference type="InterPro" id="IPR003661">
    <property type="entry name" value="HisK_dim/P_dom"/>
</dbReference>
<dbReference type="InterPro" id="IPR035965">
    <property type="entry name" value="PAS-like_dom_sf"/>
</dbReference>
<protein>
    <recommendedName>
        <fullName evidence="2">histidine kinase</fullName>
        <ecNumber evidence="2">2.7.13.3</ecNumber>
    </recommendedName>
</protein>
<evidence type="ECO:0000256" key="3">
    <source>
        <dbReference type="ARBA" id="ARBA00022553"/>
    </source>
</evidence>
<dbReference type="SUPFAM" id="SSF55874">
    <property type="entry name" value="ATPase domain of HSP90 chaperone/DNA topoisomerase II/histidine kinase"/>
    <property type="match status" value="1"/>
</dbReference>
<dbReference type="PROSITE" id="PS50113">
    <property type="entry name" value="PAC"/>
    <property type="match status" value="2"/>
</dbReference>
<keyword evidence="3" id="KW-0597">Phosphoprotein</keyword>
<evidence type="ECO:0000313" key="10">
    <source>
        <dbReference type="Proteomes" id="UP000245489"/>
    </source>
</evidence>
<evidence type="ECO:0000313" key="9">
    <source>
        <dbReference type="EMBL" id="PWK25164.1"/>
    </source>
</evidence>
<dbReference type="InterPro" id="IPR004358">
    <property type="entry name" value="Sig_transdc_His_kin-like_C"/>
</dbReference>
<dbReference type="SMART" id="SM00388">
    <property type="entry name" value="HisKA"/>
    <property type="match status" value="1"/>
</dbReference>
<gene>
    <name evidence="9" type="ORF">LV89_02790</name>
</gene>
<dbReference type="NCBIfam" id="TIGR00229">
    <property type="entry name" value="sensory_box"/>
    <property type="match status" value="1"/>
</dbReference>
<reference evidence="9 10" key="1">
    <citation type="submission" date="2018-05" db="EMBL/GenBank/DDBJ databases">
        <title>Genomic Encyclopedia of Archaeal and Bacterial Type Strains, Phase II (KMG-II): from individual species to whole genera.</title>
        <authorList>
            <person name="Goeker M."/>
        </authorList>
    </citation>
    <scope>NUCLEOTIDE SEQUENCE [LARGE SCALE GENOMIC DNA]</scope>
    <source>
        <strain evidence="9 10">DSM 22214</strain>
    </source>
</reference>
<dbReference type="CDD" id="cd00130">
    <property type="entry name" value="PAS"/>
    <property type="match status" value="1"/>
</dbReference>
<comment type="catalytic activity">
    <reaction evidence="1">
        <text>ATP + protein L-histidine = ADP + protein N-phospho-L-histidine.</text>
        <dbReference type="EC" id="2.7.13.3"/>
    </reaction>
</comment>
<dbReference type="SMART" id="SM00387">
    <property type="entry name" value="HATPase_c"/>
    <property type="match status" value="1"/>
</dbReference>
<dbReference type="InterPro" id="IPR036097">
    <property type="entry name" value="HisK_dim/P_sf"/>
</dbReference>
<dbReference type="PANTHER" id="PTHR43304:SF1">
    <property type="entry name" value="PAC DOMAIN-CONTAINING PROTEIN"/>
    <property type="match status" value="1"/>
</dbReference>
<dbReference type="PANTHER" id="PTHR43304">
    <property type="entry name" value="PHYTOCHROME-LIKE PROTEIN CPH1"/>
    <property type="match status" value="1"/>
</dbReference>
<dbReference type="FunFam" id="3.30.565.10:FF:000006">
    <property type="entry name" value="Sensor histidine kinase WalK"/>
    <property type="match status" value="1"/>
</dbReference>
<dbReference type="InterPro" id="IPR000014">
    <property type="entry name" value="PAS"/>
</dbReference>
<evidence type="ECO:0000256" key="2">
    <source>
        <dbReference type="ARBA" id="ARBA00012438"/>
    </source>
</evidence>
<evidence type="ECO:0000256" key="5">
    <source>
        <dbReference type="ARBA" id="ARBA00022777"/>
    </source>
</evidence>